<proteinExistence type="predicted"/>
<dbReference type="EMBL" id="CP042425">
    <property type="protein sequence ID" value="QEL16658.1"/>
    <property type="molecule type" value="Genomic_DNA"/>
</dbReference>
<gene>
    <name evidence="1" type="ORF">PX52LOC_03619</name>
</gene>
<dbReference type="Proteomes" id="UP000324974">
    <property type="component" value="Chromosome"/>
</dbReference>
<organism evidence="1 2">
    <name type="scientific">Limnoglobus roseus</name>
    <dbReference type="NCBI Taxonomy" id="2598579"/>
    <lineage>
        <taxon>Bacteria</taxon>
        <taxon>Pseudomonadati</taxon>
        <taxon>Planctomycetota</taxon>
        <taxon>Planctomycetia</taxon>
        <taxon>Gemmatales</taxon>
        <taxon>Gemmataceae</taxon>
        <taxon>Limnoglobus</taxon>
    </lineage>
</organism>
<keyword evidence="2" id="KW-1185">Reference proteome</keyword>
<evidence type="ECO:0000313" key="1">
    <source>
        <dbReference type="EMBL" id="QEL16658.1"/>
    </source>
</evidence>
<accession>A0A5C1AI72</accession>
<reference evidence="2" key="1">
    <citation type="submission" date="2019-08" db="EMBL/GenBank/DDBJ databases">
        <title>Limnoglobus roseus gen. nov., sp. nov., a novel freshwater planctomycete with a giant genome from the family Gemmataceae.</title>
        <authorList>
            <person name="Kulichevskaya I.S."/>
            <person name="Naumoff D.G."/>
            <person name="Miroshnikov K."/>
            <person name="Ivanova A."/>
            <person name="Philippov D.A."/>
            <person name="Hakobyan A."/>
            <person name="Rijpstra I.C."/>
            <person name="Sinninghe Damste J.S."/>
            <person name="Liesack W."/>
            <person name="Dedysh S.N."/>
        </authorList>
    </citation>
    <scope>NUCLEOTIDE SEQUENCE [LARGE SCALE GENOMIC DNA]</scope>
    <source>
        <strain evidence="2">PX52</strain>
    </source>
</reference>
<name>A0A5C1AI72_9BACT</name>
<dbReference type="AlphaFoldDB" id="A0A5C1AI72"/>
<sequence length="265" mass="28046">MKFPAPHAPGLAAGRHDPLQEYFKRRRDPATGVVAYVDPPPDAERDAAFRDLQARVAPLEAAASAHRDAVRGLADRCRAGWGGGAEANGRRPAVAPAARRRLYTAAEGERVVAAGAAAIAGWYDLLTATHAGADAESAVRHVMLVGGDWSFPGDPPVIALLQDAGAVAALRRAFYDAAFWRAVAGRPTVAEVTFFLAGAAAAKSDNWDLFQAAMTMPRRGTMRPPAGRSPSGIVRFVAHLWEARRVDQPIDAPGRTLSGMAGSRP</sequence>
<evidence type="ECO:0000313" key="2">
    <source>
        <dbReference type="Proteomes" id="UP000324974"/>
    </source>
</evidence>
<dbReference type="KEGG" id="lrs:PX52LOC_03619"/>
<dbReference type="RefSeq" id="WP_149111353.1">
    <property type="nucleotide sequence ID" value="NZ_CP042425.1"/>
</dbReference>
<protein>
    <submittedName>
        <fullName evidence="1">Uncharacterized protein</fullName>
    </submittedName>
</protein>